<dbReference type="AlphaFoldDB" id="A0A0G1C0B7"/>
<gene>
    <name evidence="2" type="ORF">UV54_C0043G0006</name>
</gene>
<dbReference type="Proteomes" id="UP000034213">
    <property type="component" value="Unassembled WGS sequence"/>
</dbReference>
<organism evidence="2 3">
    <name type="scientific">Candidatus Beckwithbacteria bacterium GW2011_GWA2_43_10</name>
    <dbReference type="NCBI Taxonomy" id="1618369"/>
    <lineage>
        <taxon>Bacteria</taxon>
        <taxon>Candidatus Beckwithiibacteriota</taxon>
    </lineage>
</organism>
<dbReference type="STRING" id="1618369.UV54_C0043G0006"/>
<accession>A0A0G1C0B7</accession>
<feature type="transmembrane region" description="Helical" evidence="1">
    <location>
        <begin position="43"/>
        <end position="60"/>
    </location>
</feature>
<reference evidence="2 3" key="1">
    <citation type="journal article" date="2015" name="Nature">
        <title>rRNA introns, odd ribosomes, and small enigmatic genomes across a large radiation of phyla.</title>
        <authorList>
            <person name="Brown C.T."/>
            <person name="Hug L.A."/>
            <person name="Thomas B.C."/>
            <person name="Sharon I."/>
            <person name="Castelle C.J."/>
            <person name="Singh A."/>
            <person name="Wilkins M.J."/>
            <person name="Williams K.H."/>
            <person name="Banfield J.F."/>
        </authorList>
    </citation>
    <scope>NUCLEOTIDE SEQUENCE [LARGE SCALE GENOMIC DNA]</scope>
</reference>
<evidence type="ECO:0000313" key="3">
    <source>
        <dbReference type="Proteomes" id="UP000034213"/>
    </source>
</evidence>
<name>A0A0G1C0B7_9BACT</name>
<keyword evidence="1" id="KW-0812">Transmembrane</keyword>
<comment type="caution">
    <text evidence="2">The sequence shown here is derived from an EMBL/GenBank/DDBJ whole genome shotgun (WGS) entry which is preliminary data.</text>
</comment>
<evidence type="ECO:0000313" key="2">
    <source>
        <dbReference type="EMBL" id="KKS79060.1"/>
    </source>
</evidence>
<keyword evidence="1" id="KW-1133">Transmembrane helix</keyword>
<keyword evidence="1" id="KW-0472">Membrane</keyword>
<protein>
    <submittedName>
        <fullName evidence="2">Uncharacterized protein</fullName>
    </submittedName>
</protein>
<dbReference type="EMBL" id="LCEW01000043">
    <property type="protein sequence ID" value="KKS79060.1"/>
    <property type="molecule type" value="Genomic_DNA"/>
</dbReference>
<proteinExistence type="predicted"/>
<sequence length="204" mass="24110">MIWFWLAMFGALLSERPYPHYLIQPAVPGTILLALFLSNQRKVLKLVIVIAAILNGWWWYQIKFWGYPLVSYYINFGQYITGQKSLEEYRNYFDPRVNQTYRLGEYLKRSTLPQDRVFIWGDEPGVYALAERLPLGRYAVAYHVVDFNDYEATIKAWGKQPPKVVLVMDYEKRPFKEMELKLATDYVLAGKIDQARVYRFLEGK</sequence>
<feature type="transmembrane region" description="Helical" evidence="1">
    <location>
        <begin position="20"/>
        <end position="36"/>
    </location>
</feature>
<evidence type="ECO:0000256" key="1">
    <source>
        <dbReference type="SAM" id="Phobius"/>
    </source>
</evidence>